<proteinExistence type="predicted"/>
<protein>
    <recommendedName>
        <fullName evidence="1">Tf2-1-like SH3-like domain-containing protein</fullName>
    </recommendedName>
</protein>
<organism evidence="2 3">
    <name type="scientific">Paspalum vaginatum</name>
    <name type="common">seashore paspalum</name>
    <dbReference type="NCBI Taxonomy" id="158149"/>
    <lineage>
        <taxon>Eukaryota</taxon>
        <taxon>Viridiplantae</taxon>
        <taxon>Streptophyta</taxon>
        <taxon>Embryophyta</taxon>
        <taxon>Tracheophyta</taxon>
        <taxon>Spermatophyta</taxon>
        <taxon>Magnoliopsida</taxon>
        <taxon>Liliopsida</taxon>
        <taxon>Poales</taxon>
        <taxon>Poaceae</taxon>
        <taxon>PACMAD clade</taxon>
        <taxon>Panicoideae</taxon>
        <taxon>Andropogonodae</taxon>
        <taxon>Paspaleae</taxon>
        <taxon>Paspalinae</taxon>
        <taxon>Paspalum</taxon>
    </lineage>
</organism>
<evidence type="ECO:0000259" key="1">
    <source>
        <dbReference type="Pfam" id="PF24626"/>
    </source>
</evidence>
<reference evidence="2 3" key="1">
    <citation type="submission" date="2022-10" db="EMBL/GenBank/DDBJ databases">
        <title>WGS assembly of Paspalum vaginatum 540-79.</title>
        <authorList>
            <person name="Sun G."/>
            <person name="Wase N."/>
            <person name="Shu S."/>
            <person name="Jenkins J."/>
            <person name="Zhou B."/>
            <person name="Torres-Rodriguez J."/>
            <person name="Chen C."/>
            <person name="Sandor L."/>
            <person name="Plott C."/>
            <person name="Yoshinga Y."/>
            <person name="Daum C."/>
            <person name="Qi P."/>
            <person name="Barry K."/>
            <person name="Lipzen A."/>
            <person name="Berry L."/>
            <person name="Pedersen C."/>
            <person name="Gottilla T."/>
            <person name="Foltz A."/>
            <person name="Yu H."/>
            <person name="O'Malley R."/>
            <person name="Zhang C."/>
            <person name="Devos K."/>
            <person name="Sigmon B."/>
            <person name="Yu B."/>
            <person name="Obata T."/>
            <person name="Schmutz J."/>
            <person name="Schnable J."/>
        </authorList>
    </citation>
    <scope>NUCLEOTIDE SEQUENCE [LARGE SCALE GENOMIC DNA]</scope>
    <source>
        <strain evidence="3">cv. 540-79</strain>
    </source>
</reference>
<accession>A0A9W8CDV1</accession>
<dbReference type="OrthoDB" id="5554229at2759"/>
<dbReference type="PANTHER" id="PTHR46148">
    <property type="entry name" value="CHROMO DOMAIN-CONTAINING PROTEIN"/>
    <property type="match status" value="1"/>
</dbReference>
<keyword evidence="3" id="KW-1185">Reference proteome</keyword>
<dbReference type="Proteomes" id="UP001164776">
    <property type="component" value="Unassembled WGS sequence"/>
</dbReference>
<comment type="caution">
    <text evidence="2">The sequence shown here is derived from an EMBL/GenBank/DDBJ whole genome shotgun (WGS) entry which is preliminary data.</text>
</comment>
<sequence length="66" mass="7582">MASQPFPKLAYKYFGPYTVTAKVGQTAYRLDLPADSKIHPVFHISQLKPFHATTLLRTLISLEWYI</sequence>
<dbReference type="AlphaFoldDB" id="A0A9W8CDV1"/>
<dbReference type="InterPro" id="IPR056924">
    <property type="entry name" value="SH3_Tf2-1"/>
</dbReference>
<feature type="domain" description="Tf2-1-like SH3-like" evidence="1">
    <location>
        <begin position="8"/>
        <end position="51"/>
    </location>
</feature>
<dbReference type="Pfam" id="PF24626">
    <property type="entry name" value="SH3_Tf2-1"/>
    <property type="match status" value="1"/>
</dbReference>
<name>A0A9W8CDV1_9POAL</name>
<evidence type="ECO:0000313" key="3">
    <source>
        <dbReference type="Proteomes" id="UP001164776"/>
    </source>
</evidence>
<gene>
    <name evidence="2" type="ORF">BS78_K036400</name>
</gene>
<dbReference type="PANTHER" id="PTHR46148:SF52">
    <property type="entry name" value="OS04G0603800 PROTEIN"/>
    <property type="match status" value="1"/>
</dbReference>
<evidence type="ECO:0000313" key="2">
    <source>
        <dbReference type="EMBL" id="KAJ1254545.1"/>
    </source>
</evidence>
<dbReference type="EMBL" id="MU630010">
    <property type="protein sequence ID" value="KAJ1254545.1"/>
    <property type="molecule type" value="Genomic_DNA"/>
</dbReference>